<dbReference type="KEGG" id="vg:30999359"/>
<sequence length="338" mass="39479">MDVSEYQNNIEKTMRALLVDFLRIYTDYGAVKKFIIINKGLVIPLSWPKNFKLIIDNHIDDSLCSEQFIEPWSKILCCPERLQVFGYVTKDVRNPINSDYRILVGEGGRFYSIDPLNHNEICRIGDTPDSFFKKGMKRFYKFYYKLSEYEIGLSIKLEKKNNLFHTVMSFDMISEFVDAGNIFEIPFKFVHGDTLKFHKKKDSFLETSKINIDLLSNLKCIGSFGPKEFISEGRISLYASKYGCVYAHNDNNGKVIFLAEGYINFLKIGVIPYYKNFTFSLYKKHKPKIPCPKTAYFKRKIYKYSDKDLILLSYLHDNFGCMINDYGYVFPPAEDECI</sequence>
<evidence type="ECO:0000313" key="1">
    <source>
        <dbReference type="EMBL" id="APZ76233.1"/>
    </source>
</evidence>
<evidence type="ECO:0000313" key="2">
    <source>
        <dbReference type="Proteomes" id="UP000202182"/>
    </source>
</evidence>
<name>A0A1P8VIQ9_9BETA</name>
<dbReference type="Proteomes" id="UP000202182">
    <property type="component" value="Segment"/>
</dbReference>
<dbReference type="InterPro" id="IPR003360">
    <property type="entry name" value="US22-like"/>
</dbReference>
<organism evidence="1">
    <name type="scientific">Murid betaherpesvirus 3</name>
    <dbReference type="NCBI Taxonomy" id="2560603"/>
    <lineage>
        <taxon>Viruses</taxon>
        <taxon>Duplodnaviria</taxon>
        <taxon>Heunggongvirae</taxon>
        <taxon>Peploviricota</taxon>
        <taxon>Herviviricetes</taxon>
        <taxon>Herpesvirales</taxon>
        <taxon>Orthoherpesviridae</taxon>
        <taxon>Betaherpesvirinae</taxon>
        <taxon>Roseolovirus</taxon>
        <taxon>Roseolovirus muridbeta3</taxon>
    </lineage>
</organism>
<protein>
    <submittedName>
        <fullName evidence="1">Tegument protein</fullName>
    </submittedName>
</protein>
<accession>A0A1P8VIQ9</accession>
<reference evidence="1" key="1">
    <citation type="submission" date="2016-12" db="EMBL/GenBank/DDBJ databases">
        <title>A murine herpesvirus closely related to ubiquitous human herpesviruses causes T-cell depletion.</title>
        <authorList>
            <person name="Patel S.J."/>
            <person name="Zhao G."/>
            <person name="Penna V.R."/>
            <person name="Park E."/>
            <person name="Lauron E.J."/>
            <person name="Harvey I.B."/>
            <person name="Beatty W.L."/>
            <person name="Plougastel-Douglas B."/>
            <person name="Poursine-Laurent J."/>
            <person name="Fremont D.H."/>
            <person name="Wang D."/>
            <person name="Yokoyama W.M."/>
        </authorList>
    </citation>
    <scope>NUCLEOTIDE SEQUENCE [LARGE SCALE GENOMIC DNA]</scope>
    <source>
        <strain evidence="1">YOK1</strain>
    </source>
</reference>
<dbReference type="OrthoDB" id="21407at10239"/>
<proteinExistence type="predicted"/>
<gene>
    <name evidence="1" type="primary">ORF18</name>
    <name evidence="1" type="ORF">MRV_0022</name>
</gene>
<dbReference type="Pfam" id="PF02393">
    <property type="entry name" value="US22"/>
    <property type="match status" value="1"/>
</dbReference>
<dbReference type="EMBL" id="KY355735">
    <property type="protein sequence ID" value="APZ76233.1"/>
    <property type="molecule type" value="Genomic_DNA"/>
</dbReference>
<keyword evidence="2" id="KW-1185">Reference proteome</keyword>